<reference evidence="10 11" key="1">
    <citation type="submission" date="2018-11" db="EMBL/GenBank/DDBJ databases">
        <title>Rufibacter latericius sp. nov., isolated from water in Baiyang Lake.</title>
        <authorList>
            <person name="Yang Y."/>
        </authorList>
    </citation>
    <scope>NUCLEOTIDE SEQUENCE [LARGE SCALE GENOMIC DNA]</scope>
    <source>
        <strain evidence="10 11">MCC P1</strain>
    </source>
</reference>
<keyword evidence="1" id="KW-0813">Transport</keyword>
<dbReference type="PROSITE" id="PS51007">
    <property type="entry name" value="CYTC"/>
    <property type="match status" value="1"/>
</dbReference>
<keyword evidence="2 6" id="KW-0349">Heme</keyword>
<organism evidence="10 11">
    <name type="scientific">Rufibacter immobilis</name>
    <dbReference type="NCBI Taxonomy" id="1348778"/>
    <lineage>
        <taxon>Bacteria</taxon>
        <taxon>Pseudomonadati</taxon>
        <taxon>Bacteroidota</taxon>
        <taxon>Cytophagia</taxon>
        <taxon>Cytophagales</taxon>
        <taxon>Hymenobacteraceae</taxon>
        <taxon>Rufibacter</taxon>
    </lineage>
</organism>
<evidence type="ECO:0000256" key="7">
    <source>
        <dbReference type="SAM" id="MobiDB-lite"/>
    </source>
</evidence>
<keyword evidence="8" id="KW-1133">Transmembrane helix</keyword>
<dbReference type="GO" id="GO:0020037">
    <property type="term" value="F:heme binding"/>
    <property type="evidence" value="ECO:0007669"/>
    <property type="project" value="InterPro"/>
</dbReference>
<feature type="transmembrane region" description="Helical" evidence="8">
    <location>
        <begin position="105"/>
        <end position="126"/>
    </location>
</feature>
<sequence>MAAPACTHRICGGLSVFGGIVFTLQGTTPRFVRHILPMTTAFLHIHVLVVVLFLLLFLGKTFLLLTNRTATLHKVRASTKVLDMAFGTLILVTGGYLAFSYNGPLPAWLIAKVVLVLAAIPLSMVGIKRSNKALAALGTLLFLYVYGVAETKSLKMRPDKGEAVAVSPGGEVGTASPDPEKASHPILSQLAGTQLENTKAIYTQLCATCHGDDGQKGVGGAANLQLSTLPEAERQAVIANGRGLMPGFGSQLSEQEVQALALYTTLLKK</sequence>
<dbReference type="InterPro" id="IPR036909">
    <property type="entry name" value="Cyt_c-like_dom_sf"/>
</dbReference>
<dbReference type="AlphaFoldDB" id="A0A3M9MWX4"/>
<evidence type="ECO:0000256" key="5">
    <source>
        <dbReference type="ARBA" id="ARBA00023004"/>
    </source>
</evidence>
<keyword evidence="8" id="KW-0472">Membrane</keyword>
<keyword evidence="8" id="KW-0812">Transmembrane</keyword>
<accession>A0A3M9MWX4</accession>
<feature type="transmembrane region" description="Helical" evidence="8">
    <location>
        <begin position="77"/>
        <end position="99"/>
    </location>
</feature>
<evidence type="ECO:0000256" key="3">
    <source>
        <dbReference type="ARBA" id="ARBA00022723"/>
    </source>
</evidence>
<dbReference type="InterPro" id="IPR009056">
    <property type="entry name" value="Cyt_c-like_dom"/>
</dbReference>
<evidence type="ECO:0000256" key="6">
    <source>
        <dbReference type="PROSITE-ProRule" id="PRU00433"/>
    </source>
</evidence>
<dbReference type="Proteomes" id="UP000271010">
    <property type="component" value="Unassembled WGS sequence"/>
</dbReference>
<evidence type="ECO:0000256" key="1">
    <source>
        <dbReference type="ARBA" id="ARBA00022448"/>
    </source>
</evidence>
<evidence type="ECO:0000313" key="10">
    <source>
        <dbReference type="EMBL" id="RNI30044.1"/>
    </source>
</evidence>
<feature type="region of interest" description="Disordered" evidence="7">
    <location>
        <begin position="164"/>
        <end position="183"/>
    </location>
</feature>
<name>A0A3M9MWX4_9BACT</name>
<dbReference type="Pfam" id="PF13442">
    <property type="entry name" value="Cytochrome_CBB3"/>
    <property type="match status" value="1"/>
</dbReference>
<feature type="domain" description="Cytochrome c" evidence="9">
    <location>
        <begin position="193"/>
        <end position="268"/>
    </location>
</feature>
<dbReference type="SUPFAM" id="SSF46626">
    <property type="entry name" value="Cytochrome c"/>
    <property type="match status" value="1"/>
</dbReference>
<evidence type="ECO:0000256" key="2">
    <source>
        <dbReference type="ARBA" id="ARBA00022617"/>
    </source>
</evidence>
<dbReference type="InterPro" id="IPR007360">
    <property type="entry name" value="SirB"/>
</dbReference>
<gene>
    <name evidence="10" type="ORF">EFA69_11035</name>
</gene>
<feature type="transmembrane region" description="Helical" evidence="8">
    <location>
        <begin position="41"/>
        <end position="65"/>
    </location>
</feature>
<evidence type="ECO:0000256" key="8">
    <source>
        <dbReference type="SAM" id="Phobius"/>
    </source>
</evidence>
<comment type="caution">
    <text evidence="10">The sequence shown here is derived from an EMBL/GenBank/DDBJ whole genome shotgun (WGS) entry which is preliminary data.</text>
</comment>
<keyword evidence="11" id="KW-1185">Reference proteome</keyword>
<dbReference type="GO" id="GO:0005506">
    <property type="term" value="F:iron ion binding"/>
    <property type="evidence" value="ECO:0007669"/>
    <property type="project" value="InterPro"/>
</dbReference>
<dbReference type="PRINTS" id="PR00605">
    <property type="entry name" value="CYTCHROMECIC"/>
</dbReference>
<feature type="transmembrane region" description="Helical" evidence="8">
    <location>
        <begin position="133"/>
        <end position="149"/>
    </location>
</feature>
<protein>
    <recommendedName>
        <fullName evidence="9">Cytochrome c domain-containing protein</fullName>
    </recommendedName>
</protein>
<dbReference type="InterPro" id="IPR008168">
    <property type="entry name" value="Cyt_C_IC"/>
</dbReference>
<dbReference type="GO" id="GO:0009055">
    <property type="term" value="F:electron transfer activity"/>
    <property type="evidence" value="ECO:0007669"/>
    <property type="project" value="InterPro"/>
</dbReference>
<evidence type="ECO:0000256" key="4">
    <source>
        <dbReference type="ARBA" id="ARBA00022982"/>
    </source>
</evidence>
<evidence type="ECO:0000259" key="9">
    <source>
        <dbReference type="PROSITE" id="PS51007"/>
    </source>
</evidence>
<dbReference type="Pfam" id="PF04247">
    <property type="entry name" value="SirB"/>
    <property type="match status" value="1"/>
</dbReference>
<proteinExistence type="predicted"/>
<keyword evidence="4" id="KW-0249">Electron transport</keyword>
<dbReference type="Gene3D" id="1.10.760.10">
    <property type="entry name" value="Cytochrome c-like domain"/>
    <property type="match status" value="1"/>
</dbReference>
<dbReference type="EMBL" id="RJJE01000009">
    <property type="protein sequence ID" value="RNI30044.1"/>
    <property type="molecule type" value="Genomic_DNA"/>
</dbReference>
<keyword evidence="3 6" id="KW-0479">Metal-binding</keyword>
<keyword evidence="5 6" id="KW-0408">Iron</keyword>
<evidence type="ECO:0000313" key="11">
    <source>
        <dbReference type="Proteomes" id="UP000271010"/>
    </source>
</evidence>